<keyword evidence="3" id="KW-1185">Reference proteome</keyword>
<keyword evidence="1" id="KW-1133">Transmembrane helix</keyword>
<dbReference type="EMBL" id="FWFO01000005">
    <property type="protein sequence ID" value="SLN70535.1"/>
    <property type="molecule type" value="Genomic_DNA"/>
</dbReference>
<dbReference type="Proteomes" id="UP000193077">
    <property type="component" value="Unassembled WGS sequence"/>
</dbReference>
<feature type="transmembrane region" description="Helical" evidence="1">
    <location>
        <begin position="154"/>
        <end position="186"/>
    </location>
</feature>
<evidence type="ECO:0000256" key="1">
    <source>
        <dbReference type="SAM" id="Phobius"/>
    </source>
</evidence>
<accession>A0A1Y5TRM3</accession>
<proteinExistence type="predicted"/>
<name>A0A1Y5TRM3_9RHOB</name>
<keyword evidence="1" id="KW-0812">Transmembrane</keyword>
<evidence type="ECO:0008006" key="4">
    <source>
        <dbReference type="Google" id="ProtNLM"/>
    </source>
</evidence>
<dbReference type="AlphaFoldDB" id="A0A1Y5TRM3"/>
<keyword evidence="1" id="KW-0472">Membrane</keyword>
<sequence length="269" mass="28928">MISLELKAIWSISASMRCGGWRVLSLLFAFLWIATPLAAQVDPSGMLAENLTVTGKGWGQLAELHEMGQFLLGLIEVTVMTAVIAYHPATRADRRKLAEYQVPGTLFVYALIGMVVGFLVMNHGAIIGFVIFGIGGLLRFRTDAGQMSDTMRLILVTLVGLCVGLDLPVMALITTASAWAIVYVFGASPHHVVEVKFAEKHATPQAREDFEAGLKSAGFSIAGLSKAKAKHTFSFTVVGGRSGSRDALVHAMMDLDAANPELISDWHLA</sequence>
<reference evidence="2 3" key="1">
    <citation type="submission" date="2017-03" db="EMBL/GenBank/DDBJ databases">
        <authorList>
            <person name="Afonso C.L."/>
            <person name="Miller P.J."/>
            <person name="Scott M.A."/>
            <person name="Spackman E."/>
            <person name="Goraichik I."/>
            <person name="Dimitrov K.M."/>
            <person name="Suarez D.L."/>
            <person name="Swayne D.E."/>
        </authorList>
    </citation>
    <scope>NUCLEOTIDE SEQUENCE [LARGE SCALE GENOMIC DNA]</scope>
    <source>
        <strain evidence="2 3">CECT 7639</strain>
    </source>
</reference>
<gene>
    <name evidence="2" type="ORF">TRL7639_04171</name>
</gene>
<protein>
    <recommendedName>
        <fullName evidence="4">DUF4956 domain-containing protein</fullName>
    </recommendedName>
</protein>
<feature type="transmembrane region" description="Helical" evidence="1">
    <location>
        <begin position="106"/>
        <end position="134"/>
    </location>
</feature>
<organism evidence="2 3">
    <name type="scientific">Falsiruegeria litorea R37</name>
    <dbReference type="NCBI Taxonomy" id="1200284"/>
    <lineage>
        <taxon>Bacteria</taxon>
        <taxon>Pseudomonadati</taxon>
        <taxon>Pseudomonadota</taxon>
        <taxon>Alphaproteobacteria</taxon>
        <taxon>Rhodobacterales</taxon>
        <taxon>Roseobacteraceae</taxon>
        <taxon>Falsiruegeria</taxon>
    </lineage>
</organism>
<evidence type="ECO:0000313" key="2">
    <source>
        <dbReference type="EMBL" id="SLN70535.1"/>
    </source>
</evidence>
<evidence type="ECO:0000313" key="3">
    <source>
        <dbReference type="Proteomes" id="UP000193077"/>
    </source>
</evidence>
<feature type="transmembrane region" description="Helical" evidence="1">
    <location>
        <begin position="67"/>
        <end position="86"/>
    </location>
</feature>